<dbReference type="STRING" id="1338011.BD94_0148"/>
<protein>
    <submittedName>
        <fullName evidence="2">Acetyltransferase, GNAT family</fullName>
    </submittedName>
</protein>
<name>A0A077EB99_9FLAO</name>
<dbReference type="GO" id="GO:0008999">
    <property type="term" value="F:protein-N-terminal-alanine acetyltransferase activity"/>
    <property type="evidence" value="ECO:0007669"/>
    <property type="project" value="TreeGrafter"/>
</dbReference>
<sequence length="175" mass="20882">MEFPVLETERLILRQLTLADAEDMFEYFSQDEVTEYYDLYTFKGIDEAEKLIQDFNKNFEYKKGIRWAIQLKDSGKMIGTCGYHNWAHEHFKTELGYELNPLYWRQHYMEEAITTILPYAFSEMNVHRVEAFTDPDNLASERLLLKLNFKEEGLLKDFFFEKGRFVDAKIFGLVP</sequence>
<dbReference type="HOGENOM" id="CLU_013985_3_6_10"/>
<gene>
    <name evidence="2" type="ORF">BD94_0148</name>
</gene>
<dbReference type="eggNOG" id="COG1670">
    <property type="taxonomic scope" value="Bacteria"/>
</dbReference>
<dbReference type="Gene3D" id="3.40.630.30">
    <property type="match status" value="1"/>
</dbReference>
<dbReference type="PROSITE" id="PS51186">
    <property type="entry name" value="GNAT"/>
    <property type="match status" value="1"/>
</dbReference>
<keyword evidence="2" id="KW-0808">Transferase</keyword>
<feature type="domain" description="N-acetyltransferase" evidence="1">
    <location>
        <begin position="11"/>
        <end position="167"/>
    </location>
</feature>
<dbReference type="PANTHER" id="PTHR43792:SF9">
    <property type="entry name" value="RIBOSOMAL-PROTEIN-ALANINE ACETYLTRANSFERASE"/>
    <property type="match status" value="1"/>
</dbReference>
<evidence type="ECO:0000313" key="2">
    <source>
        <dbReference type="EMBL" id="AIL43923.1"/>
    </source>
</evidence>
<dbReference type="Pfam" id="PF13302">
    <property type="entry name" value="Acetyltransf_3"/>
    <property type="match status" value="1"/>
</dbReference>
<reference evidence="2" key="1">
    <citation type="journal article" date="2013" name="Lancet">
        <title>First case of E anophelis outbreak in an intensive-care unit.</title>
        <authorList>
            <person name="Teo J."/>
            <person name="Tan S.Y."/>
            <person name="Tay M."/>
            <person name="Ding Y."/>
            <person name="Kjelleberg S."/>
            <person name="Givskov M."/>
            <person name="Lin R.T."/>
            <person name="Yang L."/>
        </authorList>
    </citation>
    <scope>NUCLEOTIDE SEQUENCE [LARGE SCALE GENOMIC DNA]</scope>
    <source>
        <strain evidence="2">NUHP1</strain>
    </source>
</reference>
<dbReference type="Proteomes" id="UP000028933">
    <property type="component" value="Chromosome"/>
</dbReference>
<dbReference type="InterPro" id="IPR016181">
    <property type="entry name" value="Acyl_CoA_acyltransferase"/>
</dbReference>
<accession>A0A077EB99</accession>
<organism evidence="2 3">
    <name type="scientific">Elizabethkingia anophelis NUHP1</name>
    <dbReference type="NCBI Taxonomy" id="1338011"/>
    <lineage>
        <taxon>Bacteria</taxon>
        <taxon>Pseudomonadati</taxon>
        <taxon>Bacteroidota</taxon>
        <taxon>Flavobacteriia</taxon>
        <taxon>Flavobacteriales</taxon>
        <taxon>Weeksellaceae</taxon>
        <taxon>Elizabethkingia</taxon>
    </lineage>
</organism>
<evidence type="ECO:0000313" key="3">
    <source>
        <dbReference type="Proteomes" id="UP000028933"/>
    </source>
</evidence>
<dbReference type="KEGG" id="eao:BD94_0148"/>
<dbReference type="EMBL" id="CP007547">
    <property type="protein sequence ID" value="AIL43923.1"/>
    <property type="molecule type" value="Genomic_DNA"/>
</dbReference>
<dbReference type="AlphaFoldDB" id="A0A077EB99"/>
<dbReference type="InterPro" id="IPR051531">
    <property type="entry name" value="N-acetyltransferase"/>
</dbReference>
<evidence type="ECO:0000259" key="1">
    <source>
        <dbReference type="PROSITE" id="PS51186"/>
    </source>
</evidence>
<dbReference type="RefSeq" id="WP_024565408.1">
    <property type="nucleotide sequence ID" value="NZ_CP007547.1"/>
</dbReference>
<dbReference type="GO" id="GO:0005737">
    <property type="term" value="C:cytoplasm"/>
    <property type="evidence" value="ECO:0007669"/>
    <property type="project" value="TreeGrafter"/>
</dbReference>
<reference evidence="2" key="2">
    <citation type="journal article" date="2015" name="Genome Biol. Evol.">
        <title>Complete Genome Sequence and Transcriptomic Analysis of the Novel Pathogen Elizabethkingia anophelis in Response to Oxidative Stress.</title>
        <authorList>
            <person name="Li Y."/>
            <person name="Liu Y."/>
            <person name="Chew S.C."/>
            <person name="Tay M."/>
            <person name="Salido M.M."/>
            <person name="Teo J."/>
            <person name="Lauro F.M."/>
            <person name="Givskov M."/>
            <person name="Yang L."/>
        </authorList>
    </citation>
    <scope>NUCLEOTIDE SEQUENCE</scope>
    <source>
        <strain evidence="2">NUHP1</strain>
    </source>
</reference>
<dbReference type="SUPFAM" id="SSF55729">
    <property type="entry name" value="Acyl-CoA N-acyltransferases (Nat)"/>
    <property type="match status" value="1"/>
</dbReference>
<dbReference type="PANTHER" id="PTHR43792">
    <property type="entry name" value="GNAT FAMILY, PUTATIVE (AFU_ORTHOLOGUE AFUA_3G00765)-RELATED-RELATED"/>
    <property type="match status" value="1"/>
</dbReference>
<proteinExistence type="predicted"/>
<dbReference type="InterPro" id="IPR000182">
    <property type="entry name" value="GNAT_dom"/>
</dbReference>